<keyword evidence="7 12" id="KW-0256">Endoplasmic reticulum</keyword>
<feature type="domain" description="Glycosyltransferase subfamily 4-like N-terminal" evidence="15">
    <location>
        <begin position="36"/>
        <end position="274"/>
    </location>
</feature>
<evidence type="ECO:0000256" key="6">
    <source>
        <dbReference type="ARBA" id="ARBA00022692"/>
    </source>
</evidence>
<evidence type="ECO:0000256" key="9">
    <source>
        <dbReference type="ARBA" id="ARBA00023136"/>
    </source>
</evidence>
<keyword evidence="5 12" id="KW-0808">Transferase</keyword>
<comment type="function">
    <text evidence="1 12">Mannosylates Man(2)GlcNAc(2)-dolichol diphosphate and Man(1)GlcNAc(2)-dolichol diphosphate to form Man(3)GlcNAc(2)-dolichol diphosphate.</text>
</comment>
<dbReference type="SUPFAM" id="SSF53756">
    <property type="entry name" value="UDP-Glycosyltransferase/glycogen phosphorylase"/>
    <property type="match status" value="1"/>
</dbReference>
<evidence type="ECO:0000259" key="15">
    <source>
        <dbReference type="Pfam" id="PF13439"/>
    </source>
</evidence>
<evidence type="ECO:0000256" key="13">
    <source>
        <dbReference type="SAM" id="MobiDB-lite"/>
    </source>
</evidence>
<evidence type="ECO:0000256" key="10">
    <source>
        <dbReference type="ARBA" id="ARBA00045103"/>
    </source>
</evidence>
<dbReference type="GO" id="GO:0004378">
    <property type="term" value="F:GDP-Man:Man(1)GlcNAc(2)-PP-Dol alpha-1,3-mannosyltransferase activity"/>
    <property type="evidence" value="ECO:0007669"/>
    <property type="project" value="UniProtKB-UniRule"/>
</dbReference>
<keyword evidence="9" id="KW-0472">Membrane</keyword>
<comment type="similarity">
    <text evidence="12">Belongs to the glycosyltransferase group 1 family.</text>
</comment>
<evidence type="ECO:0000256" key="3">
    <source>
        <dbReference type="ARBA" id="ARBA00004922"/>
    </source>
</evidence>
<evidence type="ECO:0000256" key="2">
    <source>
        <dbReference type="ARBA" id="ARBA00004586"/>
    </source>
</evidence>
<feature type="compositionally biased region" description="Basic and acidic residues" evidence="13">
    <location>
        <begin position="490"/>
        <end position="505"/>
    </location>
</feature>
<evidence type="ECO:0000256" key="5">
    <source>
        <dbReference type="ARBA" id="ARBA00022679"/>
    </source>
</evidence>
<evidence type="ECO:0000256" key="7">
    <source>
        <dbReference type="ARBA" id="ARBA00022824"/>
    </source>
</evidence>
<dbReference type="PANTHER" id="PTHR45918:SF1">
    <property type="entry name" value="ALPHA-1,3_1,6-MANNOSYLTRANSFERASE ALG2"/>
    <property type="match status" value="1"/>
</dbReference>
<feature type="domain" description="Glycosyl transferase family 1" evidence="14">
    <location>
        <begin position="290"/>
        <end position="372"/>
    </location>
</feature>
<evidence type="ECO:0000313" key="16">
    <source>
        <dbReference type="EMBL" id="KAG0657231.1"/>
    </source>
</evidence>
<dbReference type="Proteomes" id="UP000777482">
    <property type="component" value="Unassembled WGS sequence"/>
</dbReference>
<reference evidence="16 17" key="1">
    <citation type="submission" date="2020-11" db="EMBL/GenBank/DDBJ databases">
        <title>Kefir isolates.</title>
        <authorList>
            <person name="Marcisauskas S."/>
            <person name="Kim Y."/>
            <person name="Blasche S."/>
        </authorList>
    </citation>
    <scope>NUCLEOTIDE SEQUENCE [LARGE SCALE GENOMIC DNA]</scope>
    <source>
        <strain evidence="16 17">KR</strain>
    </source>
</reference>
<comment type="pathway">
    <text evidence="3 12">Protein modification; protein glycosylation.</text>
</comment>
<comment type="catalytic activity">
    <reaction evidence="11 12">
        <text>an alpha-D-Man-(1-&gt;3)-beta-D-Man-(1-&gt;4)-beta-D-GlcNAc-(1-&gt;4)-alpha-D-GlcNAc-diphospho-di-trans,poly-cis-dolichol + GDP-alpha-D-mannose = an alpha-D-Man-(1-&gt;3)-[alpha-D-Man-(1-&gt;6)]-beta-D-Man-(1-&gt;4)-beta-D-GlcNAc-(1-&gt;4)-alpha-D-GlcNAc-diphospho-di-trans,poly-cis-dolichol + GDP + H(+)</text>
        <dbReference type="Rhea" id="RHEA:29519"/>
        <dbReference type="Rhea" id="RHEA-COMP:19513"/>
        <dbReference type="Rhea" id="RHEA-COMP:19515"/>
        <dbReference type="ChEBI" id="CHEBI:15378"/>
        <dbReference type="ChEBI" id="CHEBI:57527"/>
        <dbReference type="ChEBI" id="CHEBI:58189"/>
        <dbReference type="ChEBI" id="CHEBI:132510"/>
        <dbReference type="ChEBI" id="CHEBI:132511"/>
        <dbReference type="EC" id="2.4.1.257"/>
    </reaction>
    <physiologicalReaction direction="left-to-right" evidence="11 12">
        <dbReference type="Rhea" id="RHEA:29520"/>
    </physiologicalReaction>
</comment>
<dbReference type="GO" id="GO:0102704">
    <property type="term" value="F:GDP-Man:Man(2)GlcNAc(2)-PP-Dol alpha-1,6-mannosyltransferase activity"/>
    <property type="evidence" value="ECO:0007669"/>
    <property type="project" value="UniProtKB-UniRule"/>
</dbReference>
<dbReference type="Pfam" id="PF00534">
    <property type="entry name" value="Glycos_transf_1"/>
    <property type="match status" value="2"/>
</dbReference>
<dbReference type="EC" id="2.4.1.257" evidence="12"/>
<dbReference type="InterPro" id="IPR028098">
    <property type="entry name" value="Glyco_trans_4-like_N"/>
</dbReference>
<proteinExistence type="inferred from homology"/>
<name>A0A9P6VVW6_RHOMI</name>
<dbReference type="PANTHER" id="PTHR45918">
    <property type="entry name" value="ALPHA-1,3/1,6-MANNOSYLTRANSFERASE ALG2"/>
    <property type="match status" value="1"/>
</dbReference>
<protein>
    <recommendedName>
        <fullName evidence="12">Alpha-1,3/1,6-mannosyltransferase ALG2</fullName>
        <ecNumber evidence="12">2.4.1.132</ecNumber>
        <ecNumber evidence="12">2.4.1.257</ecNumber>
    </recommendedName>
    <alternativeName>
        <fullName evidence="12">GDP-Man:Man(1)GlcNAc(2)-PP-Dol alpha-1,3-mannosyltransferase</fullName>
    </alternativeName>
</protein>
<dbReference type="InterPro" id="IPR001296">
    <property type="entry name" value="Glyco_trans_1"/>
</dbReference>
<evidence type="ECO:0000256" key="8">
    <source>
        <dbReference type="ARBA" id="ARBA00022989"/>
    </source>
</evidence>
<evidence type="ECO:0000313" key="17">
    <source>
        <dbReference type="Proteomes" id="UP000777482"/>
    </source>
</evidence>
<dbReference type="Gene3D" id="3.40.50.2000">
    <property type="entry name" value="Glycogen Phosphorylase B"/>
    <property type="match status" value="2"/>
</dbReference>
<keyword evidence="6" id="KW-0812">Transmembrane</keyword>
<dbReference type="OrthoDB" id="448893at2759"/>
<evidence type="ECO:0000256" key="11">
    <source>
        <dbReference type="ARBA" id="ARBA00045104"/>
    </source>
</evidence>
<evidence type="ECO:0000259" key="14">
    <source>
        <dbReference type="Pfam" id="PF00534"/>
    </source>
</evidence>
<sequence length="618" mass="67170">MQVNTGPPALHPSQYPPKHLPSRLRIAFLHPDLGLGGAERLVVDAALALQQRGHHVELFTSHHDPQRCFPETLPGGPLPVHVLGDSIVPRSGWGGKLTVVCAMLRQVHLAWSFLLATALYHLASGGSRFWSWFLLPVDADFTSSRDWSPRRQLEPFDVLVLDQLSTAIPLLRWYGLNRVVFYCHFPDLLLAPSSSSSNASISEPHDPRTGKPFSFGGELRSLYRAPIDALEQATTGEADKILVNSEFTQQVFEATFRDLRRTPRVVYPAVDVEQFAAAAGASGSDNIPQEQDRWLFADDDDRPIVLSINRFEGKKDLSLALEAFAKFRRLAPSESKKKVRLICAGGYDPRLGDNVKTLARLQHLADQLGLSQYTYSAEKMDALSSSSSPVPARFRPVISSTPPSSELSSVDVLFLLNMTSSQKQHLLLSSSGRVVALMYTPMYEHFGIVPLEAMAAGIPVLATRTGGPTETIVDHGLPEDEVARSLLEEAKGEESANRTAEKEGIDTTGLLRPRDPDAWALALSQLVNLSPAQRALVARNGQTRVRTAFSLERLGLEMEKACRDAGEVGYPIPYETGYKKMCAFVAIAVVTLAFGIGAFVIGPPGGGGGGGGGRGTGH</sequence>
<organism evidence="16 17">
    <name type="scientific">Rhodotorula mucilaginosa</name>
    <name type="common">Yeast</name>
    <name type="synonym">Rhodotorula rubra</name>
    <dbReference type="NCBI Taxonomy" id="5537"/>
    <lineage>
        <taxon>Eukaryota</taxon>
        <taxon>Fungi</taxon>
        <taxon>Dikarya</taxon>
        <taxon>Basidiomycota</taxon>
        <taxon>Pucciniomycotina</taxon>
        <taxon>Microbotryomycetes</taxon>
        <taxon>Sporidiobolales</taxon>
        <taxon>Sporidiobolaceae</taxon>
        <taxon>Rhodotorula</taxon>
    </lineage>
</organism>
<evidence type="ECO:0000256" key="1">
    <source>
        <dbReference type="ARBA" id="ARBA00003142"/>
    </source>
</evidence>
<feature type="region of interest" description="Disordered" evidence="13">
    <location>
        <begin position="490"/>
        <end position="511"/>
    </location>
</feature>
<dbReference type="AlphaFoldDB" id="A0A9P6VVW6"/>
<evidence type="ECO:0000256" key="4">
    <source>
        <dbReference type="ARBA" id="ARBA00022676"/>
    </source>
</evidence>
<comment type="caution">
    <text evidence="16">The sequence shown here is derived from an EMBL/GenBank/DDBJ whole genome shotgun (WGS) entry which is preliminary data.</text>
</comment>
<accession>A0A9P6VVW6</accession>
<comment type="subcellular location">
    <subcellularLocation>
        <location evidence="2 12">Endoplasmic reticulum membrane</location>
    </subcellularLocation>
</comment>
<dbReference type="EMBL" id="PUHQ01000084">
    <property type="protein sequence ID" value="KAG0657231.1"/>
    <property type="molecule type" value="Genomic_DNA"/>
</dbReference>
<comment type="catalytic activity">
    <reaction evidence="10 12">
        <text>a beta-D-Man-(1-&gt;4)-beta-D-GlcNAc-(1-&gt;4)-alpha-D-GlcNAc-diphospho-di-trans,poly-cis-dolichol + GDP-alpha-D-mannose = an alpha-D-Man-(1-&gt;3)-beta-D-Man-(1-&gt;4)-beta-D-GlcNAc-(1-&gt;4)-alpha-D-GlcNAc-diphospho-di-trans,poly-cis-dolichol + GDP + H(+)</text>
        <dbReference type="Rhea" id="RHEA:29515"/>
        <dbReference type="Rhea" id="RHEA-COMP:19511"/>
        <dbReference type="Rhea" id="RHEA-COMP:19513"/>
        <dbReference type="ChEBI" id="CHEBI:15378"/>
        <dbReference type="ChEBI" id="CHEBI:57527"/>
        <dbReference type="ChEBI" id="CHEBI:58189"/>
        <dbReference type="ChEBI" id="CHEBI:58472"/>
        <dbReference type="ChEBI" id="CHEBI:132510"/>
        <dbReference type="EC" id="2.4.1.132"/>
    </reaction>
    <physiologicalReaction direction="left-to-right" evidence="10 12">
        <dbReference type="Rhea" id="RHEA:29516"/>
    </physiologicalReaction>
</comment>
<evidence type="ECO:0000256" key="12">
    <source>
        <dbReference type="RuleBase" id="RU367136"/>
    </source>
</evidence>
<keyword evidence="4 12" id="KW-0328">Glycosyltransferase</keyword>
<feature type="domain" description="Glycosyl transferase family 1" evidence="14">
    <location>
        <begin position="411"/>
        <end position="475"/>
    </location>
</feature>
<dbReference type="Pfam" id="PF13439">
    <property type="entry name" value="Glyco_transf_4"/>
    <property type="match status" value="1"/>
</dbReference>
<dbReference type="InterPro" id="IPR027054">
    <property type="entry name" value="ALG2"/>
</dbReference>
<dbReference type="EC" id="2.4.1.132" evidence="12"/>
<gene>
    <name evidence="16" type="primary">ALG2</name>
    <name evidence="16" type="ORF">C6P46_006624</name>
</gene>
<dbReference type="GO" id="GO:0005789">
    <property type="term" value="C:endoplasmic reticulum membrane"/>
    <property type="evidence" value="ECO:0007669"/>
    <property type="project" value="UniProtKB-SubCell"/>
</dbReference>
<keyword evidence="17" id="KW-1185">Reference proteome</keyword>
<keyword evidence="8" id="KW-1133">Transmembrane helix</keyword>